<evidence type="ECO:0000313" key="18">
    <source>
        <dbReference type="EMBL" id="SDC19436.1"/>
    </source>
</evidence>
<comment type="subcellular location">
    <subcellularLocation>
        <location evidence="1">Cell membrane</location>
        <topology evidence="1">Multi-pass membrane protein</topology>
    </subcellularLocation>
</comment>
<dbReference type="RefSeq" id="WP_090845612.1">
    <property type="nucleotide sequence ID" value="NZ_FMZL01000005.1"/>
</dbReference>
<dbReference type="Pfam" id="PF01580">
    <property type="entry name" value="FtsK_SpoIIIE"/>
    <property type="match status" value="1"/>
</dbReference>
<evidence type="ECO:0000256" key="4">
    <source>
        <dbReference type="ARBA" id="ARBA00022618"/>
    </source>
</evidence>
<comment type="function">
    <text evidence="13">Essential cell division protein that coordinates cell division and chromosome segregation. The N-terminus is involved in assembly of the cell-division machinery. The C-terminus functions as a DNA motor that moves dsDNA in an ATP-dependent manner towards the dif recombination site, which is located within the replication terminus region. Required for activation of the Xer recombinase, allowing activation of chromosome unlinking by recombination.</text>
</comment>
<evidence type="ECO:0000256" key="6">
    <source>
        <dbReference type="ARBA" id="ARBA00022741"/>
    </source>
</evidence>
<name>A0A1G6JNA3_9ACTN</name>
<dbReference type="AlphaFoldDB" id="A0A1G6JNA3"/>
<dbReference type="Pfam" id="PF17854">
    <property type="entry name" value="FtsK_alpha"/>
    <property type="match status" value="1"/>
</dbReference>
<evidence type="ECO:0000256" key="13">
    <source>
        <dbReference type="ARBA" id="ARBA00024986"/>
    </source>
</evidence>
<feature type="transmembrane region" description="Helical" evidence="16">
    <location>
        <begin position="137"/>
        <end position="159"/>
    </location>
</feature>
<feature type="compositionally biased region" description="Low complexity" evidence="15">
    <location>
        <begin position="436"/>
        <end position="446"/>
    </location>
</feature>
<dbReference type="Gene3D" id="1.10.10.10">
    <property type="entry name" value="Winged helix-like DNA-binding domain superfamily/Winged helix DNA-binding domain"/>
    <property type="match status" value="1"/>
</dbReference>
<evidence type="ECO:0000256" key="7">
    <source>
        <dbReference type="ARBA" id="ARBA00022829"/>
    </source>
</evidence>
<dbReference type="InterPro" id="IPR036388">
    <property type="entry name" value="WH-like_DNA-bd_sf"/>
</dbReference>
<dbReference type="SUPFAM" id="SSF52540">
    <property type="entry name" value="P-loop containing nucleoside triphosphate hydrolases"/>
    <property type="match status" value="1"/>
</dbReference>
<evidence type="ECO:0000256" key="14">
    <source>
        <dbReference type="PROSITE-ProRule" id="PRU00289"/>
    </source>
</evidence>
<evidence type="ECO:0000313" key="19">
    <source>
        <dbReference type="Proteomes" id="UP000198528"/>
    </source>
</evidence>
<evidence type="ECO:0000256" key="5">
    <source>
        <dbReference type="ARBA" id="ARBA00022692"/>
    </source>
</evidence>
<reference evidence="19" key="1">
    <citation type="submission" date="2016-10" db="EMBL/GenBank/DDBJ databases">
        <authorList>
            <person name="Varghese N."/>
            <person name="Submissions S."/>
        </authorList>
    </citation>
    <scope>NUCLEOTIDE SEQUENCE [LARGE SCALE GENOMIC DNA]</scope>
    <source>
        <strain evidence="19">DSM 22619</strain>
    </source>
</reference>
<dbReference type="InterPro" id="IPR050206">
    <property type="entry name" value="FtsK/SpoIIIE/SftA"/>
</dbReference>
<organism evidence="18 19">
    <name type="scientific">Parafannyhessea umbonata</name>
    <dbReference type="NCBI Taxonomy" id="604330"/>
    <lineage>
        <taxon>Bacteria</taxon>
        <taxon>Bacillati</taxon>
        <taxon>Actinomycetota</taxon>
        <taxon>Coriobacteriia</taxon>
        <taxon>Coriobacteriales</taxon>
        <taxon>Atopobiaceae</taxon>
        <taxon>Parafannyhessea</taxon>
    </lineage>
</organism>
<dbReference type="InterPro" id="IPR002543">
    <property type="entry name" value="FtsK_dom"/>
</dbReference>
<feature type="compositionally biased region" description="Polar residues" evidence="15">
    <location>
        <begin position="1"/>
        <end position="10"/>
    </location>
</feature>
<dbReference type="Gene3D" id="3.30.980.40">
    <property type="match status" value="1"/>
</dbReference>
<feature type="binding site" evidence="14">
    <location>
        <begin position="577"/>
        <end position="584"/>
    </location>
    <ligand>
        <name>ATP</name>
        <dbReference type="ChEBI" id="CHEBI:30616"/>
    </ligand>
</feature>
<dbReference type="Pfam" id="PF13491">
    <property type="entry name" value="FtsK_4TM"/>
    <property type="match status" value="1"/>
</dbReference>
<sequence length="913" mass="96172">MPSKRSSNAQQKRRSKGSGSAGRGRAQRESLAPARGTAANDILGVALIVVSVVMFLSLVTPTSAPVTHALGEFLTLCFGMGAFLCPVALIVFSSTFFVEREGSAGTRVAVGLALVVAAILGILSINVPGAEANPDAVLVAQVAATRGGYVGGAIAWCLLKSVGMTVGNVVLVGVIAAGAIVCGFSLSGAVQRLRERYQAFEARHEAARQQRMAGQASAYDAYDETLDMAQDAFAGEADAGMAPIAERRTTVFRRNQTGAEDGAKAADDEPEQKTTVLASAKTKILERKRKKHPPIDEDEAVPAGDVAAGAVDGASAAASAGGAATPVVTAPLPVVPGAKAAAQPAVPDFLRDAKGTGIGRQGSSDSARKAPGEKSRASRPRKSAATKAASVQTAMPIVPEGESFSPKGAVAAAPKGVKRPGDGVEDYELPPFSMLSSNPNSANSASSKEELDETKERLQGTLHEFGLSSRVVDYVSGPLVTTFRIEMGEGERVSKIKNLEDDIALTLAAEKVRIFAPIRGTSYVGIEIPNSRRANVHLGDVLPYATGGPLEVAIGRDSAGKPVVADIAKMPHMLVAGTTGSGKSVMINSMVMSLLMRSTPKQVRLIMIDPKRVEFSCYNGLPHLYVPVVTDPRQAASALQWAVSEMERRLKVFERAGARNIKVYNQMCTTGKLSEMDNPPEPMPYIVVVIDELSDLMMTAGKDVEASIVRIAQLARAAGIHLVIATQRPSANVVTGLIKSNIDSRVALKVSSGIDSRVILDETGAERLLGNGDMLFKDRGLAPRRVLGCYTSDDEIESVVSFIRDQAEPDYHNEILSQVVPGQPSAGGGSDVAEDDDPLVWEAAQIVVDSQLGSTSGLQRRLKVGYARAGRIMDMLEAKGVVGPPEGSKPREVLLDKDGLEELRAAEAKYREV</sequence>
<accession>A0A1G6JNA3</accession>
<evidence type="ECO:0000256" key="9">
    <source>
        <dbReference type="ARBA" id="ARBA00022989"/>
    </source>
</evidence>
<feature type="compositionally biased region" description="Basic and acidic residues" evidence="15">
    <location>
        <begin position="366"/>
        <end position="376"/>
    </location>
</feature>
<keyword evidence="9 16" id="KW-1133">Transmembrane helix</keyword>
<dbReference type="InterPro" id="IPR025199">
    <property type="entry name" value="FtsK_4TM"/>
</dbReference>
<dbReference type="STRING" id="604330.SAMN04489857_0806"/>
<dbReference type="PROSITE" id="PS50901">
    <property type="entry name" value="FTSK"/>
    <property type="match status" value="1"/>
</dbReference>
<keyword evidence="10" id="KW-0238">DNA-binding</keyword>
<comment type="similarity">
    <text evidence="2">Belongs to the FtsK/SpoIIIE/SftA family.</text>
</comment>
<dbReference type="InterPro" id="IPR041027">
    <property type="entry name" value="FtsK_alpha"/>
</dbReference>
<dbReference type="GO" id="GO:0003677">
    <property type="term" value="F:DNA binding"/>
    <property type="evidence" value="ECO:0007669"/>
    <property type="project" value="UniProtKB-KW"/>
</dbReference>
<dbReference type="EMBL" id="FMZL01000005">
    <property type="protein sequence ID" value="SDC19436.1"/>
    <property type="molecule type" value="Genomic_DNA"/>
</dbReference>
<evidence type="ECO:0000256" key="10">
    <source>
        <dbReference type="ARBA" id="ARBA00023125"/>
    </source>
</evidence>
<keyword evidence="3" id="KW-1003">Cell membrane</keyword>
<dbReference type="GO" id="GO:0051301">
    <property type="term" value="P:cell division"/>
    <property type="evidence" value="ECO:0007669"/>
    <property type="project" value="UniProtKB-KW"/>
</dbReference>
<feature type="transmembrane region" description="Helical" evidence="16">
    <location>
        <begin position="104"/>
        <end position="125"/>
    </location>
</feature>
<feature type="transmembrane region" description="Helical" evidence="16">
    <location>
        <begin position="73"/>
        <end position="92"/>
    </location>
</feature>
<gene>
    <name evidence="18" type="ORF">SAMN04487824_10521</name>
</gene>
<dbReference type="Proteomes" id="UP000198528">
    <property type="component" value="Unassembled WGS sequence"/>
</dbReference>
<protein>
    <submittedName>
        <fullName evidence="18">DNA segregation ATPase FtsK/SpoIIIE, S-DNA-T family</fullName>
    </submittedName>
</protein>
<dbReference type="PANTHER" id="PTHR22683:SF41">
    <property type="entry name" value="DNA TRANSLOCASE FTSK"/>
    <property type="match status" value="1"/>
</dbReference>
<keyword evidence="8 14" id="KW-0067">ATP-binding</keyword>
<evidence type="ECO:0000256" key="15">
    <source>
        <dbReference type="SAM" id="MobiDB-lite"/>
    </source>
</evidence>
<evidence type="ECO:0000259" key="17">
    <source>
        <dbReference type="PROSITE" id="PS50901"/>
    </source>
</evidence>
<keyword evidence="12" id="KW-0131">Cell cycle</keyword>
<feature type="compositionally biased region" description="Low complexity" evidence="15">
    <location>
        <begin position="406"/>
        <end position="415"/>
    </location>
</feature>
<feature type="transmembrane region" description="Helical" evidence="16">
    <location>
        <begin position="166"/>
        <end position="186"/>
    </location>
</feature>
<dbReference type="GO" id="GO:0005524">
    <property type="term" value="F:ATP binding"/>
    <property type="evidence" value="ECO:0007669"/>
    <property type="project" value="UniProtKB-UniRule"/>
</dbReference>
<dbReference type="CDD" id="cd01127">
    <property type="entry name" value="TrwB_TraG_TraD_VirD4"/>
    <property type="match status" value="1"/>
</dbReference>
<evidence type="ECO:0000256" key="8">
    <source>
        <dbReference type="ARBA" id="ARBA00022840"/>
    </source>
</evidence>
<dbReference type="InterPro" id="IPR018541">
    <property type="entry name" value="Ftsk_gamma"/>
</dbReference>
<dbReference type="SMART" id="SM00843">
    <property type="entry name" value="Ftsk_gamma"/>
    <property type="match status" value="1"/>
</dbReference>
<proteinExistence type="inferred from homology"/>
<keyword evidence="7" id="KW-0159">Chromosome partition</keyword>
<keyword evidence="11 16" id="KW-0472">Membrane</keyword>
<dbReference type="InterPro" id="IPR027417">
    <property type="entry name" value="P-loop_NTPase"/>
</dbReference>
<keyword evidence="19" id="KW-1185">Reference proteome</keyword>
<feature type="region of interest" description="Disordered" evidence="15">
    <location>
        <begin position="1"/>
        <end position="32"/>
    </location>
</feature>
<dbReference type="Gene3D" id="3.40.50.300">
    <property type="entry name" value="P-loop containing nucleotide triphosphate hydrolases"/>
    <property type="match status" value="1"/>
</dbReference>
<evidence type="ECO:0000256" key="16">
    <source>
        <dbReference type="SAM" id="Phobius"/>
    </source>
</evidence>
<dbReference type="SUPFAM" id="SSF46785">
    <property type="entry name" value="Winged helix' DNA-binding domain"/>
    <property type="match status" value="1"/>
</dbReference>
<evidence type="ECO:0000256" key="12">
    <source>
        <dbReference type="ARBA" id="ARBA00023306"/>
    </source>
</evidence>
<feature type="region of interest" description="Disordered" evidence="15">
    <location>
        <begin position="259"/>
        <end position="303"/>
    </location>
</feature>
<evidence type="ECO:0000256" key="1">
    <source>
        <dbReference type="ARBA" id="ARBA00004651"/>
    </source>
</evidence>
<dbReference type="GO" id="GO:0007059">
    <property type="term" value="P:chromosome segregation"/>
    <property type="evidence" value="ECO:0007669"/>
    <property type="project" value="UniProtKB-KW"/>
</dbReference>
<feature type="transmembrane region" description="Helical" evidence="16">
    <location>
        <begin position="42"/>
        <end position="61"/>
    </location>
</feature>
<dbReference type="GO" id="GO:0005886">
    <property type="term" value="C:plasma membrane"/>
    <property type="evidence" value="ECO:0007669"/>
    <property type="project" value="UniProtKB-SubCell"/>
</dbReference>
<dbReference type="InterPro" id="IPR036390">
    <property type="entry name" value="WH_DNA-bd_sf"/>
</dbReference>
<dbReference type="PANTHER" id="PTHR22683">
    <property type="entry name" value="SPORULATION PROTEIN RELATED"/>
    <property type="match status" value="1"/>
</dbReference>
<evidence type="ECO:0000256" key="2">
    <source>
        <dbReference type="ARBA" id="ARBA00006474"/>
    </source>
</evidence>
<keyword evidence="4" id="KW-0132">Cell division</keyword>
<feature type="region of interest" description="Disordered" evidence="15">
    <location>
        <begin position="351"/>
        <end position="456"/>
    </location>
</feature>
<evidence type="ECO:0000256" key="11">
    <source>
        <dbReference type="ARBA" id="ARBA00023136"/>
    </source>
</evidence>
<dbReference type="Pfam" id="PF09397">
    <property type="entry name" value="FtsK_gamma"/>
    <property type="match status" value="1"/>
</dbReference>
<keyword evidence="5 16" id="KW-0812">Transmembrane</keyword>
<feature type="domain" description="FtsK" evidence="17">
    <location>
        <begin position="560"/>
        <end position="757"/>
    </location>
</feature>
<evidence type="ECO:0000256" key="3">
    <source>
        <dbReference type="ARBA" id="ARBA00022475"/>
    </source>
</evidence>
<keyword evidence="6 14" id="KW-0547">Nucleotide-binding</keyword>